<dbReference type="EMBL" id="JAFIRN010000003">
    <property type="protein sequence ID" value="KAG5851848.1"/>
    <property type="molecule type" value="Genomic_DNA"/>
</dbReference>
<dbReference type="InterPro" id="IPR032365">
    <property type="entry name" value="PUFD"/>
</dbReference>
<proteinExistence type="inferred from homology"/>
<dbReference type="PRINTS" id="PR01415">
    <property type="entry name" value="ANKYRIN"/>
</dbReference>
<keyword evidence="5" id="KW-0832">Ubl conjugation</keyword>
<comment type="subcellular location">
    <subcellularLocation>
        <location evidence="1">Nucleus</location>
    </subcellularLocation>
</comment>
<evidence type="ECO:0000256" key="9">
    <source>
        <dbReference type="SAM" id="MobiDB-lite"/>
    </source>
</evidence>
<keyword evidence="2" id="KW-1017">Isopeptide bond</keyword>
<feature type="region of interest" description="Disordered" evidence="9">
    <location>
        <begin position="663"/>
        <end position="775"/>
    </location>
</feature>
<feature type="domain" description="BCL-6 corepressor PCGF1 binding" evidence="10">
    <location>
        <begin position="1323"/>
        <end position="1436"/>
    </location>
</feature>
<dbReference type="SUPFAM" id="SSF48403">
    <property type="entry name" value="Ankyrin repeat"/>
    <property type="match status" value="1"/>
</dbReference>
<feature type="compositionally biased region" description="Polar residues" evidence="9">
    <location>
        <begin position="132"/>
        <end position="146"/>
    </location>
</feature>
<protein>
    <recommendedName>
        <fullName evidence="10">BCL-6 corepressor PCGF1 binding domain-containing protein</fullName>
    </recommendedName>
</protein>
<keyword evidence="8" id="KW-0040">ANK repeat</keyword>
<keyword evidence="4" id="KW-0677">Repeat</keyword>
<feature type="compositionally biased region" description="Basic and acidic residues" evidence="9">
    <location>
        <begin position="1104"/>
        <end position="1113"/>
    </location>
</feature>
<feature type="compositionally biased region" description="Basic and acidic residues" evidence="9">
    <location>
        <begin position="1080"/>
        <end position="1095"/>
    </location>
</feature>
<dbReference type="Pfam" id="PF16553">
    <property type="entry name" value="PUFD"/>
    <property type="match status" value="1"/>
</dbReference>
<dbReference type="PROSITE" id="PS50297">
    <property type="entry name" value="ANK_REP_REGION"/>
    <property type="match status" value="2"/>
</dbReference>
<dbReference type="InterPro" id="IPR038227">
    <property type="entry name" value="PUFD_som_sf"/>
</dbReference>
<feature type="region of interest" description="Disordered" evidence="9">
    <location>
        <begin position="233"/>
        <end position="270"/>
    </location>
</feature>
<dbReference type="InterPro" id="IPR002110">
    <property type="entry name" value="Ankyrin_rpt"/>
</dbReference>
<organism evidence="11 12">
    <name type="scientific">Anguilla anguilla</name>
    <name type="common">European freshwater eel</name>
    <name type="synonym">Muraena anguilla</name>
    <dbReference type="NCBI Taxonomy" id="7936"/>
    <lineage>
        <taxon>Eukaryota</taxon>
        <taxon>Metazoa</taxon>
        <taxon>Chordata</taxon>
        <taxon>Craniata</taxon>
        <taxon>Vertebrata</taxon>
        <taxon>Euteleostomi</taxon>
        <taxon>Actinopterygii</taxon>
        <taxon>Neopterygii</taxon>
        <taxon>Teleostei</taxon>
        <taxon>Anguilliformes</taxon>
        <taxon>Anguillidae</taxon>
        <taxon>Anguilla</taxon>
    </lineage>
</organism>
<feature type="compositionally biased region" description="Basic residues" evidence="9">
    <location>
        <begin position="1002"/>
        <end position="1012"/>
    </location>
</feature>
<dbReference type="GO" id="GO:0005634">
    <property type="term" value="C:nucleus"/>
    <property type="evidence" value="ECO:0007669"/>
    <property type="project" value="UniProtKB-SubCell"/>
</dbReference>
<feature type="compositionally biased region" description="Low complexity" evidence="9">
    <location>
        <begin position="825"/>
        <end position="837"/>
    </location>
</feature>
<evidence type="ECO:0000313" key="12">
    <source>
        <dbReference type="Proteomes" id="UP001044222"/>
    </source>
</evidence>
<feature type="region of interest" description="Disordered" evidence="9">
    <location>
        <begin position="352"/>
        <end position="442"/>
    </location>
</feature>
<evidence type="ECO:0000256" key="7">
    <source>
        <dbReference type="ARBA" id="ARBA00034703"/>
    </source>
</evidence>
<evidence type="ECO:0000256" key="8">
    <source>
        <dbReference type="PROSITE-ProRule" id="PRU00023"/>
    </source>
</evidence>
<feature type="region of interest" description="Disordered" evidence="9">
    <location>
        <begin position="1"/>
        <end position="85"/>
    </location>
</feature>
<feature type="compositionally biased region" description="Basic and acidic residues" evidence="9">
    <location>
        <begin position="715"/>
        <end position="727"/>
    </location>
</feature>
<dbReference type="Gene3D" id="3.10.260.40">
    <property type="entry name" value="BCL-6 corepressor, PCGF1 binding domain"/>
    <property type="match status" value="1"/>
</dbReference>
<dbReference type="Pfam" id="PF12796">
    <property type="entry name" value="Ank_2"/>
    <property type="match status" value="1"/>
</dbReference>
<feature type="region of interest" description="Disordered" evidence="9">
    <location>
        <begin position="283"/>
        <end position="305"/>
    </location>
</feature>
<feature type="compositionally biased region" description="Pro residues" evidence="9">
    <location>
        <begin position="289"/>
        <end position="302"/>
    </location>
</feature>
<evidence type="ECO:0000256" key="5">
    <source>
        <dbReference type="ARBA" id="ARBA00022843"/>
    </source>
</evidence>
<evidence type="ECO:0000259" key="10">
    <source>
        <dbReference type="Pfam" id="PF16553"/>
    </source>
</evidence>
<evidence type="ECO:0000256" key="3">
    <source>
        <dbReference type="ARBA" id="ARBA00022553"/>
    </source>
</evidence>
<keyword evidence="6" id="KW-0539">Nucleus</keyword>
<evidence type="ECO:0000256" key="4">
    <source>
        <dbReference type="ARBA" id="ARBA00022737"/>
    </source>
</evidence>
<accession>A0A9D3S249</accession>
<feature type="region of interest" description="Disordered" evidence="9">
    <location>
        <begin position="1440"/>
        <end position="1479"/>
    </location>
</feature>
<dbReference type="InterPro" id="IPR047144">
    <property type="entry name" value="BCOR-like"/>
</dbReference>
<dbReference type="FunFam" id="1.25.40.20:FF:000032">
    <property type="entry name" value="BCL-6 corepressor isoform X1"/>
    <property type="match status" value="1"/>
</dbReference>
<dbReference type="PANTHER" id="PTHR24117:SF6">
    <property type="entry name" value="BCL-6 COREPRESSOR-LIKE PROTEIN 1"/>
    <property type="match status" value="1"/>
</dbReference>
<dbReference type="SMART" id="SM00248">
    <property type="entry name" value="ANK"/>
    <property type="match status" value="3"/>
</dbReference>
<reference evidence="11" key="1">
    <citation type="submission" date="2021-01" db="EMBL/GenBank/DDBJ databases">
        <title>A chromosome-scale assembly of European eel, Anguilla anguilla.</title>
        <authorList>
            <person name="Henkel C."/>
            <person name="Jong-Raadsen S.A."/>
            <person name="Dufour S."/>
            <person name="Weltzien F.-A."/>
            <person name="Palstra A.P."/>
            <person name="Pelster B."/>
            <person name="Spaink H.P."/>
            <person name="Van Den Thillart G.E."/>
            <person name="Jansen H."/>
            <person name="Zahm M."/>
            <person name="Klopp C."/>
            <person name="Cedric C."/>
            <person name="Louis A."/>
            <person name="Berthelot C."/>
            <person name="Parey E."/>
            <person name="Roest Crollius H."/>
            <person name="Montfort J."/>
            <person name="Robinson-Rechavi M."/>
            <person name="Bucao C."/>
            <person name="Bouchez O."/>
            <person name="Gislard M."/>
            <person name="Lluch J."/>
            <person name="Milhes M."/>
            <person name="Lampietro C."/>
            <person name="Lopez Roques C."/>
            <person name="Donnadieu C."/>
            <person name="Braasch I."/>
            <person name="Desvignes T."/>
            <person name="Postlethwait J."/>
            <person name="Bobe J."/>
            <person name="Guiguen Y."/>
            <person name="Dirks R."/>
        </authorList>
    </citation>
    <scope>NUCLEOTIDE SEQUENCE</scope>
    <source>
        <strain evidence="11">Tag_6206</strain>
        <tissue evidence="11">Liver</tissue>
    </source>
</reference>
<feature type="compositionally biased region" description="Pro residues" evidence="9">
    <location>
        <begin position="1131"/>
        <end position="1140"/>
    </location>
</feature>
<dbReference type="GO" id="GO:0000122">
    <property type="term" value="P:negative regulation of transcription by RNA polymerase II"/>
    <property type="evidence" value="ECO:0007669"/>
    <property type="project" value="TreeGrafter"/>
</dbReference>
<dbReference type="GO" id="GO:0003714">
    <property type="term" value="F:transcription corepressor activity"/>
    <property type="evidence" value="ECO:0007669"/>
    <property type="project" value="TreeGrafter"/>
</dbReference>
<keyword evidence="12" id="KW-1185">Reference proteome</keyword>
<evidence type="ECO:0000256" key="6">
    <source>
        <dbReference type="ARBA" id="ARBA00023242"/>
    </source>
</evidence>
<feature type="region of interest" description="Disordered" evidence="9">
    <location>
        <begin position="108"/>
        <end position="146"/>
    </location>
</feature>
<feature type="compositionally biased region" description="Basic and acidic residues" evidence="9">
    <location>
        <begin position="1019"/>
        <end position="1031"/>
    </location>
</feature>
<evidence type="ECO:0000256" key="1">
    <source>
        <dbReference type="ARBA" id="ARBA00004123"/>
    </source>
</evidence>
<name>A0A9D3S249_ANGAN</name>
<sequence>MQVDPTSMNVGDGSPVIKETGAPNRASVSMVGNPPQTLPPELRGDGPLSQQTTIATAMDCKASDFSSEDSGLNPRPEVPSCPQHEGALLIGPAPVNVASLRKTVEVPKPAVDGSPSFPTQQWTCSKKPPPNSSHGGVTPSKRTNSQAQSVISLPAGFQCSSLFKPGQPVAFLPSATFSPPLCKITLPPGLGQIAALRETAGSQLHVECRPQTSSSGVAPNLQTYPYHFSVAKAPAPEARPPSTAAHKNKHGPVSGSKNSNAGAEHSSPLHSVASPITARPLKQLTSGLAPPPPVSVSPPTPPAIVSTHSRLLNHLEKSPSHQGMGKAPAVCSRLKAQCAVVHGHTVTEVRDVPLDLSSKSKRPKATKEPQDASSAAECHLSEDGKGGDPIPPKRAVPATFGLGGPLSIFPETLRNGAPPKQASRLPNHQAHKPSTPWAKGSNCSTSNLAGTYVGVASPILASTLRSKDGKGAFVEDLQSTAKQVTISIIDQGEQQVSRAMKGPSVVKDAQHTLGSKYSDNACVPRTQVGTPTTPKDSITTVLSISPGSNPHCKLRGGKTMVTLSPTIDNPARNQPVPLPHQGSTVKQKMIQVTPKLRVTVGCKGPLSQSSHPSPSKMAEKKWGKTKSPLSNLESIVKQKALETSALGDEGCCNAASAGLRKPEVANMNFRPQDTPSSGFPPFRPMKRREGKVKTDSTEGMPAKNSGKQENGSIAEPREKSTEKRIEENGGSEECSGSSKLVAQAQLLGGSGQVDKNGVKTKLRRDEEKPVPETLSPCVKLEGMALSILKGPNPDVAEQGKELTATRETPPSKGGVTVNKYKKVSQSKADKSSVVSSKKMVRSLKRSREKEDSTSEWPHRRKKKQGAPVLKSGQLDVATSPPTEEREKAGSEWSNLTDVARPPHIKAGNEGRSAVDAPALQGSPGWLNKEAGPVASCPPRQKRGRRPAEKNLPPAAKVPPPAPQTGEVRRKRGRPRTNPLPDQGCVGTAKPTPAVAEEDACPRKKRKRRRNRKYQNGEYIMERDKAGEEEGRCVATRPATRAGTDQRIGLYPRLSATLTCRGASPDRTPRRPLQTRSGSARHSERPASPEPQDKPSGKRKFKSKHLCDTEERKGTSVSLRGQERRRGEGPTPESPGRPVPPEVRRLIVNKNAGETLLQRAARLGYQEVVLYCLEKDEREVNRRDNAGYTALHEACARGWTQIVQVLLEHGADVNCSAQDGTRPIHDAVASDNLPAVWMLLNRGADPTLATYSGQTAVKLAQSSSMKTFLSEYFADLEGRNGQDPSMHWEFYSSAVFEAGQEACWDFLLSFPEVEEGRKEARAEDDCFLFEFSSEPLLPCYHVQVSLSQGFCNWFLLSDVLKRLKMSARIFRARYPHLEVVSISWAELCRQVSISQVTPAPEDPRAGEDEDAGGQVELVRCVTELQELLGSSLHFLEAESSDTPGPLGCQPPTATLICPKADSSSQSSKSKKSHKKEESEDLMLETDCYVTILWRRIRGRDS</sequence>
<comment type="similarity">
    <text evidence="7">Belongs to the BCOR family.</text>
</comment>
<dbReference type="PANTHER" id="PTHR24117">
    <property type="entry name" value="AGAP007537-PB"/>
    <property type="match status" value="1"/>
</dbReference>
<gene>
    <name evidence="11" type="ORF">ANANG_G00056190</name>
</gene>
<evidence type="ECO:0000313" key="11">
    <source>
        <dbReference type="EMBL" id="KAG5851848.1"/>
    </source>
</evidence>
<feature type="region of interest" description="Disordered" evidence="9">
    <location>
        <begin position="789"/>
        <end position="1141"/>
    </location>
</feature>
<keyword evidence="3" id="KW-0597">Phosphoprotein</keyword>
<dbReference type="PROSITE" id="PS50088">
    <property type="entry name" value="ANK_REPEAT"/>
    <property type="match status" value="2"/>
</dbReference>
<comment type="caution">
    <text evidence="11">The sequence shown here is derived from an EMBL/GenBank/DDBJ whole genome shotgun (WGS) entry which is preliminary data.</text>
</comment>
<evidence type="ECO:0000256" key="2">
    <source>
        <dbReference type="ARBA" id="ARBA00022499"/>
    </source>
</evidence>
<dbReference type="InterPro" id="IPR036770">
    <property type="entry name" value="Ankyrin_rpt-contain_sf"/>
</dbReference>
<feature type="region of interest" description="Disordered" evidence="9">
    <location>
        <begin position="602"/>
        <end position="626"/>
    </location>
</feature>
<feature type="repeat" description="ANK" evidence="8">
    <location>
        <begin position="1218"/>
        <end position="1250"/>
    </location>
</feature>
<dbReference type="Gene3D" id="1.25.40.20">
    <property type="entry name" value="Ankyrin repeat-containing domain"/>
    <property type="match status" value="1"/>
</dbReference>
<dbReference type="Proteomes" id="UP001044222">
    <property type="component" value="Unassembled WGS sequence"/>
</dbReference>
<feature type="repeat" description="ANK" evidence="8">
    <location>
        <begin position="1185"/>
        <end position="1217"/>
    </location>
</feature>